<evidence type="ECO:0000259" key="7">
    <source>
        <dbReference type="PROSITE" id="PS50109"/>
    </source>
</evidence>
<dbReference type="Proteomes" id="UP000003861">
    <property type="component" value="Unassembled WGS sequence"/>
</dbReference>
<dbReference type="InterPro" id="IPR003594">
    <property type="entry name" value="HATPase_dom"/>
</dbReference>
<proteinExistence type="predicted"/>
<evidence type="ECO:0000256" key="3">
    <source>
        <dbReference type="ARBA" id="ARBA00022553"/>
    </source>
</evidence>
<dbReference type="InterPro" id="IPR004358">
    <property type="entry name" value="Sig_transdc_His_kin-like_C"/>
</dbReference>
<evidence type="ECO:0000256" key="4">
    <source>
        <dbReference type="ARBA" id="ARBA00022679"/>
    </source>
</evidence>
<keyword evidence="5 8" id="KW-0418">Kinase</keyword>
<dbReference type="PROSITE" id="PS50109">
    <property type="entry name" value="HIS_KIN"/>
    <property type="match status" value="1"/>
</dbReference>
<reference evidence="8 9" key="2">
    <citation type="journal article" date="2013" name="PLoS ONE">
        <title>INDIGO - INtegrated Data Warehouse of MIcrobial GenOmes with Examples from the Red Sea Extremophiles.</title>
        <authorList>
            <person name="Alam I."/>
            <person name="Antunes A."/>
            <person name="Kamau A.A."/>
            <person name="Ba Alawi W."/>
            <person name="Kalkatawi M."/>
            <person name="Stingl U."/>
            <person name="Bajic V.B."/>
        </authorList>
    </citation>
    <scope>NUCLEOTIDE SEQUENCE [LARGE SCALE GENOMIC DNA]</scope>
    <source>
        <strain evidence="8 9">SARL4B</strain>
    </source>
</reference>
<dbReference type="GO" id="GO:0004673">
    <property type="term" value="F:protein histidine kinase activity"/>
    <property type="evidence" value="ECO:0007669"/>
    <property type="project" value="UniProtKB-EC"/>
</dbReference>
<dbReference type="InterPro" id="IPR036890">
    <property type="entry name" value="HATPase_C_sf"/>
</dbReference>
<reference evidence="8 9" key="1">
    <citation type="journal article" date="2011" name="J. Bacteriol.">
        <title>Genome sequence of Halorhabdus tiamatea, the first archaeon isolated from a deep-sea anoxic brine lake.</title>
        <authorList>
            <person name="Antunes A."/>
            <person name="Alam I."/>
            <person name="Bajic V.B."/>
            <person name="Stingl U."/>
        </authorList>
    </citation>
    <scope>NUCLEOTIDE SEQUENCE [LARGE SCALE GENOMIC DNA]</scope>
    <source>
        <strain evidence="8 9">SARL4B</strain>
    </source>
</reference>
<comment type="caution">
    <text evidence="8">The sequence shown here is derived from an EMBL/GenBank/DDBJ whole genome shotgun (WGS) entry which is preliminary data.</text>
</comment>
<dbReference type="CDD" id="cd00075">
    <property type="entry name" value="HATPase"/>
    <property type="match status" value="1"/>
</dbReference>
<dbReference type="Gene3D" id="3.30.565.10">
    <property type="entry name" value="Histidine kinase-like ATPase, C-terminal domain"/>
    <property type="match status" value="1"/>
</dbReference>
<name>U2F2P4_9EURY</name>
<feature type="domain" description="Histidine kinase" evidence="7">
    <location>
        <begin position="1"/>
        <end position="100"/>
    </location>
</feature>
<sequence>MFTNILSNAAIHNDDPVTVSIYPEQPDPGTVVVGFADDGDGVAEEVRDEIFEMGRKGPESDGTGLGLGFVRALTESYGGTVELRESGSGGADFRVVLDRA</sequence>
<dbReference type="EC" id="2.7.13.3" evidence="2"/>
<comment type="catalytic activity">
    <reaction evidence="1">
        <text>ATP + protein L-histidine = ADP + protein N-phospho-L-histidine.</text>
        <dbReference type="EC" id="2.7.13.3"/>
    </reaction>
</comment>
<keyword evidence="6" id="KW-0902">Two-component regulatory system</keyword>
<dbReference type="InterPro" id="IPR050980">
    <property type="entry name" value="2C_sensor_his_kinase"/>
</dbReference>
<dbReference type="GO" id="GO:0000160">
    <property type="term" value="P:phosphorelay signal transduction system"/>
    <property type="evidence" value="ECO:0007669"/>
    <property type="project" value="UniProtKB-KW"/>
</dbReference>
<evidence type="ECO:0000256" key="2">
    <source>
        <dbReference type="ARBA" id="ARBA00012438"/>
    </source>
</evidence>
<keyword evidence="4 8" id="KW-0808">Transferase</keyword>
<organism evidence="8 9">
    <name type="scientific">Halorhabdus tiamatea SARL4B</name>
    <dbReference type="NCBI Taxonomy" id="1033806"/>
    <lineage>
        <taxon>Archaea</taxon>
        <taxon>Methanobacteriati</taxon>
        <taxon>Methanobacteriota</taxon>
        <taxon>Stenosarchaea group</taxon>
        <taxon>Halobacteria</taxon>
        <taxon>Halobacteriales</taxon>
        <taxon>Haloarculaceae</taxon>
        <taxon>Halorhabdus</taxon>
    </lineage>
</organism>
<evidence type="ECO:0000256" key="5">
    <source>
        <dbReference type="ARBA" id="ARBA00022777"/>
    </source>
</evidence>
<gene>
    <name evidence="8" type="ORF">HLRTI_003381</name>
</gene>
<evidence type="ECO:0000313" key="9">
    <source>
        <dbReference type="Proteomes" id="UP000003861"/>
    </source>
</evidence>
<dbReference type="SUPFAM" id="SSF55874">
    <property type="entry name" value="ATPase domain of HSP90 chaperone/DNA topoisomerase II/histidine kinase"/>
    <property type="match status" value="1"/>
</dbReference>
<dbReference type="PANTHER" id="PTHR44936">
    <property type="entry name" value="SENSOR PROTEIN CREC"/>
    <property type="match status" value="1"/>
</dbReference>
<keyword evidence="3" id="KW-0597">Phosphoprotein</keyword>
<evidence type="ECO:0000256" key="6">
    <source>
        <dbReference type="ARBA" id="ARBA00023012"/>
    </source>
</evidence>
<accession>U2F2P4</accession>
<dbReference type="AlphaFoldDB" id="U2F2P4"/>
<dbReference type="Pfam" id="PF02518">
    <property type="entry name" value="HATPase_c"/>
    <property type="match status" value="1"/>
</dbReference>
<dbReference type="InterPro" id="IPR005467">
    <property type="entry name" value="His_kinase_dom"/>
</dbReference>
<dbReference type="EMBL" id="AFNT02000064">
    <property type="protein sequence ID" value="ERJ04660.1"/>
    <property type="molecule type" value="Genomic_DNA"/>
</dbReference>
<dbReference type="SMART" id="SM00387">
    <property type="entry name" value="HATPase_c"/>
    <property type="match status" value="1"/>
</dbReference>
<evidence type="ECO:0000256" key="1">
    <source>
        <dbReference type="ARBA" id="ARBA00000085"/>
    </source>
</evidence>
<protein>
    <recommendedName>
        <fullName evidence="2">histidine kinase</fullName>
        <ecNumber evidence="2">2.7.13.3</ecNumber>
    </recommendedName>
</protein>
<dbReference type="PANTHER" id="PTHR44936:SF9">
    <property type="entry name" value="SENSOR PROTEIN CREC"/>
    <property type="match status" value="1"/>
</dbReference>
<evidence type="ECO:0000313" key="8">
    <source>
        <dbReference type="EMBL" id="ERJ04660.1"/>
    </source>
</evidence>
<dbReference type="PRINTS" id="PR00344">
    <property type="entry name" value="BCTRLSENSOR"/>
</dbReference>